<dbReference type="RefSeq" id="WP_160095699.1">
    <property type="nucleotide sequence ID" value="NZ_CP047224.1"/>
</dbReference>
<accession>A0A6P1GA54</accession>
<reference evidence="1 2" key="2">
    <citation type="journal article" date="2020" name="MBio">
        <title>Isolation and Molecular Analysis of a Novel Neorickettsia Species That Causes Potomac Horse Fever.</title>
        <authorList>
            <person name="Teymournejad O."/>
            <person name="Lin M."/>
            <person name="Bekebrede H."/>
            <person name="Kamr A."/>
            <person name="Toribio R.E."/>
            <person name="Arroyo L.G."/>
            <person name="Baird J.D."/>
            <person name="Rikihisa Y."/>
        </authorList>
    </citation>
    <scope>NUCLEOTIDE SEQUENCE [LARGE SCALE GENOMIC DNA]</scope>
    <source>
        <strain evidence="1 2">Fin17</strain>
    </source>
</reference>
<dbReference type="KEGG" id="nef:GP480_02860"/>
<evidence type="ECO:0000313" key="2">
    <source>
        <dbReference type="Proteomes" id="UP000464912"/>
    </source>
</evidence>
<dbReference type="AlphaFoldDB" id="A0A6P1GA54"/>
<name>A0A6P1GA54_9RICK</name>
<organism evidence="1 2">
    <name type="scientific">Neorickettsia findlayensis</name>
    <dbReference type="NCBI Taxonomy" id="2686014"/>
    <lineage>
        <taxon>Bacteria</taxon>
        <taxon>Pseudomonadati</taxon>
        <taxon>Pseudomonadota</taxon>
        <taxon>Alphaproteobacteria</taxon>
        <taxon>Rickettsiales</taxon>
        <taxon>Anaplasmataceae</taxon>
        <taxon>Neorickettsia</taxon>
    </lineage>
</organism>
<dbReference type="EMBL" id="CP047224">
    <property type="protein sequence ID" value="QHD65369.1"/>
    <property type="molecule type" value="Genomic_DNA"/>
</dbReference>
<dbReference type="Proteomes" id="UP000464912">
    <property type="component" value="Chromosome"/>
</dbReference>
<protein>
    <submittedName>
        <fullName evidence="1">Uncharacterized protein</fullName>
    </submittedName>
</protein>
<reference evidence="1 2" key="1">
    <citation type="journal article" date="2020" name="MBio">
        <title>Erratum for Teymournejad et al., 'Isolation and Molecular Analysis of a Novel Neorickettsia Species That Causes Potomac Horse Fever'.</title>
        <authorList>
            <person name="Teymournejad O."/>
            <person name="Lin M."/>
            <person name="Bekebrede H."/>
            <person name="Kamr A."/>
            <person name="Toribio R.E."/>
            <person name="Arroyo L.G."/>
            <person name="Baird J.D."/>
            <person name="Rikihisa Y."/>
        </authorList>
    </citation>
    <scope>NUCLEOTIDE SEQUENCE [LARGE SCALE GENOMIC DNA]</scope>
    <source>
        <strain evidence="1 2">Fin17</strain>
    </source>
</reference>
<evidence type="ECO:0000313" key="1">
    <source>
        <dbReference type="EMBL" id="QHD65369.1"/>
    </source>
</evidence>
<proteinExistence type="predicted"/>
<keyword evidence="2" id="KW-1185">Reference proteome</keyword>
<gene>
    <name evidence="1" type="ORF">GP480_02860</name>
</gene>
<sequence>MRKFLVFVKKILVHFYDSVAPSKISSVKIEGKKSSFSKVLQLIKYEREKIPLPKVTLPELHNEKDKKLSGADEESAFQHYYLYQFINTEKQQEFERRRKKTGKQLAHVISFMHFLSMTYPTSKARCGPAMNVRLYNPTIQSVTFNLDKSENQLGR</sequence>